<dbReference type="PANTHER" id="PTHR33910:SF1">
    <property type="entry name" value="PROTEIN TRANSLOCASE SUBUNIT SECE"/>
    <property type="match status" value="1"/>
</dbReference>
<dbReference type="GO" id="GO:0008320">
    <property type="term" value="F:protein transmembrane transporter activity"/>
    <property type="evidence" value="ECO:0007669"/>
    <property type="project" value="UniProtKB-UniRule"/>
</dbReference>
<evidence type="ECO:0000313" key="10">
    <source>
        <dbReference type="EMBL" id="SFG25205.1"/>
    </source>
</evidence>
<dbReference type="Pfam" id="PF00584">
    <property type="entry name" value="SecE"/>
    <property type="match status" value="1"/>
</dbReference>
<evidence type="ECO:0000256" key="2">
    <source>
        <dbReference type="ARBA" id="ARBA00022448"/>
    </source>
</evidence>
<dbReference type="Proteomes" id="UP000182135">
    <property type="component" value="Unassembled WGS sequence"/>
</dbReference>
<comment type="function">
    <text evidence="9">Essential subunit of the Sec protein translocation channel SecYEG. Clamps together the 2 halves of SecY. May contact the channel plug during translocation.</text>
</comment>
<dbReference type="GO" id="GO:0043952">
    <property type="term" value="P:protein transport by the Sec complex"/>
    <property type="evidence" value="ECO:0007669"/>
    <property type="project" value="UniProtKB-UniRule"/>
</dbReference>
<dbReference type="OrthoDB" id="9799073at2"/>
<feature type="transmembrane region" description="Helical" evidence="9">
    <location>
        <begin position="51"/>
        <end position="73"/>
    </location>
</feature>
<evidence type="ECO:0000256" key="7">
    <source>
        <dbReference type="ARBA" id="ARBA00023010"/>
    </source>
</evidence>
<dbReference type="PANTHER" id="PTHR33910">
    <property type="entry name" value="PROTEIN TRANSLOCASE SUBUNIT SECE"/>
    <property type="match status" value="1"/>
</dbReference>
<dbReference type="InterPro" id="IPR005807">
    <property type="entry name" value="SecE_bac"/>
</dbReference>
<evidence type="ECO:0000256" key="8">
    <source>
        <dbReference type="ARBA" id="ARBA00023136"/>
    </source>
</evidence>
<keyword evidence="5 9" id="KW-0653">Protein transport</keyword>
<gene>
    <name evidence="9" type="primary">secE</name>
    <name evidence="10" type="ORF">SAMN04487885_1393</name>
</gene>
<dbReference type="NCBIfam" id="TIGR00964">
    <property type="entry name" value="secE_bact"/>
    <property type="match status" value="1"/>
</dbReference>
<dbReference type="GO" id="GO:0006605">
    <property type="term" value="P:protein targeting"/>
    <property type="evidence" value="ECO:0007669"/>
    <property type="project" value="UniProtKB-UniRule"/>
</dbReference>
<evidence type="ECO:0000256" key="1">
    <source>
        <dbReference type="ARBA" id="ARBA00004370"/>
    </source>
</evidence>
<evidence type="ECO:0000256" key="6">
    <source>
        <dbReference type="ARBA" id="ARBA00022989"/>
    </source>
</evidence>
<dbReference type="GeneID" id="90546201"/>
<comment type="subunit">
    <text evidence="9">Component of the Sec protein translocase complex. Heterotrimer consisting of SecY, SecE and SecG subunits. The heterotrimers can form oligomers, although 1 heterotrimer is thought to be able to translocate proteins. Interacts with the ribosome. Interacts with SecDF, and other proteins may be involved. Interacts with SecA.</text>
</comment>
<dbReference type="STRING" id="1529.SAMN04487885_1393"/>
<evidence type="ECO:0000256" key="9">
    <source>
        <dbReference type="HAMAP-Rule" id="MF_00422"/>
    </source>
</evidence>
<keyword evidence="4 9" id="KW-0812">Transmembrane</keyword>
<comment type="similarity">
    <text evidence="9">Belongs to the SecE/SEC61-gamma family.</text>
</comment>
<name>A0A1I2Q9P7_9CLOT</name>
<dbReference type="GO" id="GO:0009306">
    <property type="term" value="P:protein secretion"/>
    <property type="evidence" value="ECO:0007669"/>
    <property type="project" value="UniProtKB-UniRule"/>
</dbReference>
<sequence length="84" mass="9711">MALDVNNTKKDQVKKNKESKNIFSKFFKFLKEVKAEIKRITWPDKKDVKKASIAVATFCLIYILFIGGVDIVFKNLFDLIAKLI</sequence>
<evidence type="ECO:0000256" key="3">
    <source>
        <dbReference type="ARBA" id="ARBA00022475"/>
    </source>
</evidence>
<evidence type="ECO:0000256" key="5">
    <source>
        <dbReference type="ARBA" id="ARBA00022927"/>
    </source>
</evidence>
<dbReference type="GO" id="GO:0005886">
    <property type="term" value="C:plasma membrane"/>
    <property type="evidence" value="ECO:0007669"/>
    <property type="project" value="UniProtKB-SubCell"/>
</dbReference>
<dbReference type="eggNOG" id="COG0690">
    <property type="taxonomic scope" value="Bacteria"/>
</dbReference>
<protein>
    <recommendedName>
        <fullName evidence="9">Protein translocase subunit SecE</fullName>
    </recommendedName>
</protein>
<keyword evidence="3 9" id="KW-1003">Cell membrane</keyword>
<dbReference type="AlphaFoldDB" id="A0A1I2Q9P7"/>
<keyword evidence="7 9" id="KW-0811">Translocation</keyword>
<keyword evidence="6 9" id="KW-1133">Transmembrane helix</keyword>
<keyword evidence="2 9" id="KW-0813">Transport</keyword>
<dbReference type="GO" id="GO:0065002">
    <property type="term" value="P:intracellular protein transmembrane transport"/>
    <property type="evidence" value="ECO:0007669"/>
    <property type="project" value="UniProtKB-UniRule"/>
</dbReference>
<reference evidence="10 11" key="1">
    <citation type="submission" date="2016-10" db="EMBL/GenBank/DDBJ databases">
        <authorList>
            <person name="de Groot N.N."/>
        </authorList>
    </citation>
    <scope>NUCLEOTIDE SEQUENCE [LARGE SCALE GENOMIC DNA]</scope>
    <source>
        <strain evidence="10 11">NLAE-zl-G419</strain>
    </source>
</reference>
<dbReference type="InterPro" id="IPR001901">
    <property type="entry name" value="Translocase_SecE/Sec61-g"/>
</dbReference>
<accession>A0A1I2Q9P7</accession>
<dbReference type="InterPro" id="IPR038379">
    <property type="entry name" value="SecE_sf"/>
</dbReference>
<dbReference type="Gene3D" id="1.20.5.1030">
    <property type="entry name" value="Preprotein translocase secy subunit"/>
    <property type="match status" value="1"/>
</dbReference>
<evidence type="ECO:0000256" key="4">
    <source>
        <dbReference type="ARBA" id="ARBA00022692"/>
    </source>
</evidence>
<dbReference type="HAMAP" id="MF_00422">
    <property type="entry name" value="SecE"/>
    <property type="match status" value="1"/>
</dbReference>
<evidence type="ECO:0000313" key="11">
    <source>
        <dbReference type="Proteomes" id="UP000182135"/>
    </source>
</evidence>
<dbReference type="RefSeq" id="WP_027639836.1">
    <property type="nucleotide sequence ID" value="NZ_BAAACD010000009.1"/>
</dbReference>
<keyword evidence="11" id="KW-1185">Reference proteome</keyword>
<comment type="subcellular location">
    <subcellularLocation>
        <location evidence="9">Cell membrane</location>
        <topology evidence="9">Single-pass membrane protein</topology>
    </subcellularLocation>
    <subcellularLocation>
        <location evidence="1">Membrane</location>
    </subcellularLocation>
</comment>
<proteinExistence type="inferred from homology"/>
<organism evidence="10 11">
    <name type="scientific">Clostridium cadaveris</name>
    <dbReference type="NCBI Taxonomy" id="1529"/>
    <lineage>
        <taxon>Bacteria</taxon>
        <taxon>Bacillati</taxon>
        <taxon>Bacillota</taxon>
        <taxon>Clostridia</taxon>
        <taxon>Eubacteriales</taxon>
        <taxon>Clostridiaceae</taxon>
        <taxon>Clostridium</taxon>
    </lineage>
</organism>
<dbReference type="EMBL" id="FOOE01000039">
    <property type="protein sequence ID" value="SFG25205.1"/>
    <property type="molecule type" value="Genomic_DNA"/>
</dbReference>
<keyword evidence="8 9" id="KW-0472">Membrane</keyword>